<dbReference type="InParanoid" id="A0A066V772"/>
<evidence type="ECO:0000256" key="6">
    <source>
        <dbReference type="ARBA" id="ARBA00022919"/>
    </source>
</evidence>
<accession>A0A066V772</accession>
<dbReference type="CDD" id="cd08939">
    <property type="entry name" value="KDSR-like_SDR_c"/>
    <property type="match status" value="1"/>
</dbReference>
<evidence type="ECO:0000256" key="4">
    <source>
        <dbReference type="ARBA" id="ARBA00022824"/>
    </source>
</evidence>
<dbReference type="HOGENOM" id="CLU_010194_3_0_1"/>
<evidence type="ECO:0000256" key="12">
    <source>
        <dbReference type="SAM" id="Phobius"/>
    </source>
</evidence>
<dbReference type="PANTHER" id="PTHR43550:SF3">
    <property type="entry name" value="3-KETODIHYDROSPHINGOSINE REDUCTASE"/>
    <property type="match status" value="1"/>
</dbReference>
<comment type="function">
    <text evidence="10">Catalyzes the reduction of 3'-oxosphinganine (3-ketodihydrosphingosine/KDS) to sphinganine (dihydrosphingosine/DHS), the second step of de novo sphingolipid biosynthesis.</text>
</comment>
<dbReference type="Gene3D" id="3.40.50.720">
    <property type="entry name" value="NAD(P)-binding Rossmann-like Domain"/>
    <property type="match status" value="1"/>
</dbReference>
<dbReference type="PANTHER" id="PTHR43550">
    <property type="entry name" value="3-KETODIHYDROSPHINGOSINE REDUCTASE"/>
    <property type="match status" value="1"/>
</dbReference>
<dbReference type="OrthoDB" id="10267115at2759"/>
<dbReference type="AlphaFoldDB" id="A0A066V772"/>
<comment type="caution">
    <text evidence="13">The sequence shown here is derived from an EMBL/GenBank/DDBJ whole genome shotgun (WGS) entry which is preliminary data.</text>
</comment>
<dbReference type="RefSeq" id="XP_013240425.1">
    <property type="nucleotide sequence ID" value="XM_013384971.1"/>
</dbReference>
<dbReference type="GO" id="GO:0047560">
    <property type="term" value="F:3-dehydrosphinganine reductase activity"/>
    <property type="evidence" value="ECO:0007669"/>
    <property type="project" value="UniProtKB-EC"/>
</dbReference>
<evidence type="ECO:0000256" key="7">
    <source>
        <dbReference type="ARBA" id="ARBA00023002"/>
    </source>
</evidence>
<dbReference type="Pfam" id="PF00106">
    <property type="entry name" value="adh_short"/>
    <property type="match status" value="1"/>
</dbReference>
<dbReference type="FunFam" id="3.40.50.720:FF:000468">
    <property type="entry name" value="Short-chain dehydrogenase, putative"/>
    <property type="match status" value="1"/>
</dbReference>
<dbReference type="GO" id="GO:0006666">
    <property type="term" value="P:3-keto-sphinganine metabolic process"/>
    <property type="evidence" value="ECO:0007669"/>
    <property type="project" value="InterPro"/>
</dbReference>
<dbReference type="SUPFAM" id="SSF51735">
    <property type="entry name" value="NAD(P)-binding Rossmann-fold domains"/>
    <property type="match status" value="1"/>
</dbReference>
<keyword evidence="5" id="KW-0521">NADP</keyword>
<evidence type="ECO:0000313" key="14">
    <source>
        <dbReference type="Proteomes" id="UP000027361"/>
    </source>
</evidence>
<evidence type="ECO:0000256" key="2">
    <source>
        <dbReference type="ARBA" id="ARBA00004760"/>
    </source>
</evidence>
<feature type="transmembrane region" description="Helical" evidence="12">
    <location>
        <begin position="184"/>
        <end position="202"/>
    </location>
</feature>
<comment type="catalytic activity">
    <reaction evidence="11">
        <text>sphinganine + NADP(+) = 3-oxosphinganine + NADPH + H(+)</text>
        <dbReference type="Rhea" id="RHEA:22640"/>
        <dbReference type="ChEBI" id="CHEBI:15378"/>
        <dbReference type="ChEBI" id="CHEBI:57783"/>
        <dbReference type="ChEBI" id="CHEBI:57817"/>
        <dbReference type="ChEBI" id="CHEBI:58299"/>
        <dbReference type="ChEBI" id="CHEBI:58349"/>
        <dbReference type="EC" id="1.1.1.102"/>
    </reaction>
    <physiologicalReaction direction="right-to-left" evidence="11">
        <dbReference type="Rhea" id="RHEA:22642"/>
    </physiologicalReaction>
</comment>
<dbReference type="GeneID" id="25265358"/>
<evidence type="ECO:0000256" key="1">
    <source>
        <dbReference type="ARBA" id="ARBA00004240"/>
    </source>
</evidence>
<keyword evidence="12" id="KW-1133">Transmembrane helix</keyword>
<dbReference type="STRING" id="1037660.A0A066V772"/>
<reference evidence="13 14" key="1">
    <citation type="submission" date="2014-05" db="EMBL/GenBank/DDBJ databases">
        <title>Draft genome sequence of a rare smut relative, Tilletiaria anomala UBC 951.</title>
        <authorList>
            <consortium name="DOE Joint Genome Institute"/>
            <person name="Toome M."/>
            <person name="Kuo A."/>
            <person name="Henrissat B."/>
            <person name="Lipzen A."/>
            <person name="Tritt A."/>
            <person name="Yoshinaga Y."/>
            <person name="Zane M."/>
            <person name="Barry K."/>
            <person name="Grigoriev I.V."/>
            <person name="Spatafora J.W."/>
            <person name="Aimea M.C."/>
        </authorList>
    </citation>
    <scope>NUCLEOTIDE SEQUENCE [LARGE SCALE GENOMIC DNA]</scope>
    <source>
        <strain evidence="13 14">UBC 951</strain>
    </source>
</reference>
<keyword evidence="14" id="KW-1185">Reference proteome</keyword>
<comment type="pathway">
    <text evidence="2">Lipid metabolism; sphingolipid metabolism.</text>
</comment>
<dbReference type="Proteomes" id="UP000027361">
    <property type="component" value="Unassembled WGS sequence"/>
</dbReference>
<dbReference type="EC" id="1.1.1.102" evidence="9"/>
<keyword evidence="7" id="KW-0560">Oxidoreductase</keyword>
<dbReference type="GO" id="GO:0030148">
    <property type="term" value="P:sphingolipid biosynthetic process"/>
    <property type="evidence" value="ECO:0007669"/>
    <property type="project" value="InterPro"/>
</dbReference>
<evidence type="ECO:0000313" key="13">
    <source>
        <dbReference type="EMBL" id="KDN37592.1"/>
    </source>
</evidence>
<keyword evidence="4" id="KW-0256">Endoplasmic reticulum</keyword>
<dbReference type="InterPro" id="IPR036291">
    <property type="entry name" value="NAD(P)-bd_dom_sf"/>
</dbReference>
<proteinExistence type="predicted"/>
<gene>
    <name evidence="13" type="ORF">K437DRAFT_259735</name>
</gene>
<dbReference type="PRINTS" id="PR00081">
    <property type="entry name" value="GDHRDH"/>
</dbReference>
<dbReference type="OMA" id="PRQWGFF"/>
<evidence type="ECO:0000256" key="8">
    <source>
        <dbReference type="ARBA" id="ARBA00023098"/>
    </source>
</evidence>
<protein>
    <recommendedName>
        <fullName evidence="9">3-dehydrosphinganine reductase</fullName>
        <ecNumber evidence="9">1.1.1.102</ecNumber>
    </recommendedName>
</protein>
<keyword evidence="12" id="KW-0812">Transmembrane</keyword>
<name>A0A066V772_TILAU</name>
<dbReference type="EMBL" id="JMSN01000135">
    <property type="protein sequence ID" value="KDN37592.1"/>
    <property type="molecule type" value="Genomic_DNA"/>
</dbReference>
<feature type="transmembrane region" description="Helical" evidence="12">
    <location>
        <begin position="20"/>
        <end position="40"/>
    </location>
</feature>
<evidence type="ECO:0000256" key="11">
    <source>
        <dbReference type="ARBA" id="ARBA00048930"/>
    </source>
</evidence>
<evidence type="ECO:0000256" key="10">
    <source>
        <dbReference type="ARBA" id="ARBA00044737"/>
    </source>
</evidence>
<evidence type="ECO:0000256" key="5">
    <source>
        <dbReference type="ARBA" id="ARBA00022857"/>
    </source>
</evidence>
<keyword evidence="6" id="KW-0746">Sphingolipid metabolism</keyword>
<keyword evidence="12" id="KW-0472">Membrane</keyword>
<dbReference type="FunCoup" id="A0A066V772">
    <property type="interactions" value="97"/>
</dbReference>
<dbReference type="InterPro" id="IPR045022">
    <property type="entry name" value="KDSR-like"/>
</dbReference>
<comment type="subcellular location">
    <subcellularLocation>
        <location evidence="1">Endoplasmic reticulum</location>
    </subcellularLocation>
</comment>
<dbReference type="GO" id="GO:0005789">
    <property type="term" value="C:endoplasmic reticulum membrane"/>
    <property type="evidence" value="ECO:0007669"/>
    <property type="project" value="TreeGrafter"/>
</dbReference>
<evidence type="ECO:0000256" key="9">
    <source>
        <dbReference type="ARBA" id="ARBA00026112"/>
    </source>
</evidence>
<dbReference type="InterPro" id="IPR002347">
    <property type="entry name" value="SDR_fam"/>
</dbReference>
<evidence type="ECO:0000256" key="3">
    <source>
        <dbReference type="ARBA" id="ARBA00004991"/>
    </source>
</evidence>
<comment type="pathway">
    <text evidence="3">Sphingolipid metabolism.</text>
</comment>
<organism evidence="13 14">
    <name type="scientific">Tilletiaria anomala (strain ATCC 24038 / CBS 436.72 / UBC 951)</name>
    <dbReference type="NCBI Taxonomy" id="1037660"/>
    <lineage>
        <taxon>Eukaryota</taxon>
        <taxon>Fungi</taxon>
        <taxon>Dikarya</taxon>
        <taxon>Basidiomycota</taxon>
        <taxon>Ustilaginomycotina</taxon>
        <taxon>Exobasidiomycetes</taxon>
        <taxon>Georgefischeriales</taxon>
        <taxon>Tilletiariaceae</taxon>
        <taxon>Tilletiaria</taxon>
    </lineage>
</organism>
<sequence>MSHPLLEKVRAAQQGNPLIYGLAFGILLAVVLNIMPLLNARAKKRWMPERKNVLITGGSQGLGLALAELLASKGANVTIVARNVDKLEQALEKIKKASASPKTQSHAYISADVSTFNGAKQAVKKCSQVPDTLFCCAGGAKPGHFLEQEEQDFEMGLKMDYWTALASTHATARAMREAGVEGKIVLVSSLVGLFGLVGYSQYAPMKYAIRGLAETLRSEFLLYNITVHCYFPATILSPGFETEQLTKPHVLKEIEKSDVPQTPAVCAARLLQGVQKGHFFITSDWQTDLFRAATGGVAPGNGCFMDFCKSRLGRIALPIWRIFEADAIVKKHRTEAPTSTPGASSS</sequence>
<keyword evidence="8" id="KW-0443">Lipid metabolism</keyword>